<dbReference type="Proteomes" id="UP000054549">
    <property type="component" value="Unassembled WGS sequence"/>
</dbReference>
<name>A0A0C2WN39_AMAMK</name>
<dbReference type="HOGENOM" id="CLU_879890_0_0_1"/>
<evidence type="ECO:0000313" key="2">
    <source>
        <dbReference type="EMBL" id="KIL58131.1"/>
    </source>
</evidence>
<accession>A0A0C2WN39</accession>
<feature type="region of interest" description="Disordered" evidence="1">
    <location>
        <begin position="155"/>
        <end position="201"/>
    </location>
</feature>
<feature type="compositionally biased region" description="Basic and acidic residues" evidence="1">
    <location>
        <begin position="155"/>
        <end position="164"/>
    </location>
</feature>
<evidence type="ECO:0000256" key="1">
    <source>
        <dbReference type="SAM" id="MobiDB-lite"/>
    </source>
</evidence>
<dbReference type="InParanoid" id="A0A0C2WN39"/>
<reference evidence="2 3" key="1">
    <citation type="submission" date="2014-04" db="EMBL/GenBank/DDBJ databases">
        <title>Evolutionary Origins and Diversification of the Mycorrhizal Mutualists.</title>
        <authorList>
            <consortium name="DOE Joint Genome Institute"/>
            <consortium name="Mycorrhizal Genomics Consortium"/>
            <person name="Kohler A."/>
            <person name="Kuo A."/>
            <person name="Nagy L.G."/>
            <person name="Floudas D."/>
            <person name="Copeland A."/>
            <person name="Barry K.W."/>
            <person name="Cichocki N."/>
            <person name="Veneault-Fourrey C."/>
            <person name="LaButti K."/>
            <person name="Lindquist E.A."/>
            <person name="Lipzen A."/>
            <person name="Lundell T."/>
            <person name="Morin E."/>
            <person name="Murat C."/>
            <person name="Riley R."/>
            <person name="Ohm R."/>
            <person name="Sun H."/>
            <person name="Tunlid A."/>
            <person name="Henrissat B."/>
            <person name="Grigoriev I.V."/>
            <person name="Hibbett D.S."/>
            <person name="Martin F."/>
        </authorList>
    </citation>
    <scope>NUCLEOTIDE SEQUENCE [LARGE SCALE GENOMIC DNA]</scope>
    <source>
        <strain evidence="2 3">Koide BX008</strain>
    </source>
</reference>
<feature type="compositionally biased region" description="Polar residues" evidence="1">
    <location>
        <begin position="188"/>
        <end position="201"/>
    </location>
</feature>
<gene>
    <name evidence="2" type="ORF">M378DRAFT_27724</name>
</gene>
<dbReference type="EMBL" id="KN818347">
    <property type="protein sequence ID" value="KIL58131.1"/>
    <property type="molecule type" value="Genomic_DNA"/>
</dbReference>
<keyword evidence="3" id="KW-1185">Reference proteome</keyword>
<evidence type="ECO:0000313" key="3">
    <source>
        <dbReference type="Proteomes" id="UP000054549"/>
    </source>
</evidence>
<feature type="region of interest" description="Disordered" evidence="1">
    <location>
        <begin position="1"/>
        <end position="64"/>
    </location>
</feature>
<sequence>MSSSSDPPLEEPPDRGRASSRSSQRYDPLDRGERSASKLSSTHTASADEHSSKSTSDEEDNTEEKQLLTIEIVEGWDIDQVTNYVNNEYTEAERARIRKNGSYALYRILKDADLLNFFELETKIFSKYESSKNWMTRQQVQEGFAKIARTNKAKKEAELNKDVDMPPASPEVQDTPRATRTGIPSRAGSPTPSLTALLSPGSQAGSLSFTNALPEVPEAGPSTLIDHTMSHTGAQWSYHGTHQEGEPARGDPPSTYSADKQRLRDNPPLTIPDAIKRISENIGNLVSLIAALPPMEAATSMASLREALRTTGPPPP</sequence>
<feature type="compositionally biased region" description="Basic and acidic residues" evidence="1">
    <location>
        <begin position="46"/>
        <end position="56"/>
    </location>
</feature>
<dbReference type="AlphaFoldDB" id="A0A0C2WN39"/>
<feature type="region of interest" description="Disordered" evidence="1">
    <location>
        <begin position="237"/>
        <end position="269"/>
    </location>
</feature>
<proteinExistence type="predicted"/>
<feature type="compositionally biased region" description="Basic and acidic residues" evidence="1">
    <location>
        <begin position="27"/>
        <end position="36"/>
    </location>
</feature>
<organism evidence="2 3">
    <name type="scientific">Amanita muscaria (strain Koide BX008)</name>
    <dbReference type="NCBI Taxonomy" id="946122"/>
    <lineage>
        <taxon>Eukaryota</taxon>
        <taxon>Fungi</taxon>
        <taxon>Dikarya</taxon>
        <taxon>Basidiomycota</taxon>
        <taxon>Agaricomycotina</taxon>
        <taxon>Agaricomycetes</taxon>
        <taxon>Agaricomycetidae</taxon>
        <taxon>Agaricales</taxon>
        <taxon>Pluteineae</taxon>
        <taxon>Amanitaceae</taxon>
        <taxon>Amanita</taxon>
    </lineage>
</organism>
<protein>
    <submittedName>
        <fullName evidence="2">Uncharacterized protein</fullName>
    </submittedName>
</protein>